<dbReference type="GeneID" id="116197174"/>
<evidence type="ECO:0000313" key="14">
    <source>
        <dbReference type="Proteomes" id="UP000197138"/>
    </source>
</evidence>
<evidence type="ECO:0000256" key="6">
    <source>
        <dbReference type="ARBA" id="ARBA00022728"/>
    </source>
</evidence>
<keyword evidence="5" id="KW-0507">mRNA processing</keyword>
<evidence type="ECO:0000256" key="7">
    <source>
        <dbReference type="ARBA" id="ARBA00023187"/>
    </source>
</evidence>
<keyword evidence="15" id="KW-1185">Reference proteome</keyword>
<evidence type="ECO:0000256" key="10">
    <source>
        <dbReference type="ARBA" id="ARBA00045970"/>
    </source>
</evidence>
<accession>A0A218WFY6</accession>
<feature type="region of interest" description="Disordered" evidence="11">
    <location>
        <begin position="44"/>
        <end position="116"/>
    </location>
</feature>
<keyword evidence="4" id="KW-0963">Cytoplasm</keyword>
<feature type="compositionally biased region" description="Acidic residues" evidence="11">
    <location>
        <begin position="390"/>
        <end position="403"/>
    </location>
</feature>
<evidence type="ECO:0000313" key="13">
    <source>
        <dbReference type="EMBL" id="PKI52496.1"/>
    </source>
</evidence>
<dbReference type="PANTHER" id="PTHR13445">
    <property type="entry name" value="TUMOR SUPPRESSING SUBTRANSFERABLE CANDIDATE 4 TSSC4"/>
    <property type="match status" value="1"/>
</dbReference>
<keyword evidence="8" id="KW-0539">Nucleus</keyword>
<comment type="similarity">
    <text evidence="3">Belongs to the TSSC4 family.</text>
</comment>
<dbReference type="OrthoDB" id="1906282at2759"/>
<evidence type="ECO:0000256" key="1">
    <source>
        <dbReference type="ARBA" id="ARBA00004123"/>
    </source>
</evidence>
<feature type="compositionally biased region" description="Basic and acidic residues" evidence="11">
    <location>
        <begin position="231"/>
        <end position="257"/>
    </location>
</feature>
<evidence type="ECO:0000313" key="12">
    <source>
        <dbReference type="EMBL" id="OWM71388.1"/>
    </source>
</evidence>
<dbReference type="GO" id="GO:0008380">
    <property type="term" value="P:RNA splicing"/>
    <property type="evidence" value="ECO:0007669"/>
    <property type="project" value="UniProtKB-KW"/>
</dbReference>
<gene>
    <name evidence="12" type="ORF">CDL15_Pgr005575</name>
    <name evidence="13" type="ORF">CRG98_027068</name>
</gene>
<dbReference type="PANTHER" id="PTHR13445:SF3">
    <property type="entry name" value="U5 SMALL NUCLEAR RIBONUCLEOPROTEIN TSSC4"/>
    <property type="match status" value="1"/>
</dbReference>
<dbReference type="GO" id="GO:0005737">
    <property type="term" value="C:cytoplasm"/>
    <property type="evidence" value="ECO:0007669"/>
    <property type="project" value="UniProtKB-SubCell"/>
</dbReference>
<protein>
    <recommendedName>
        <fullName evidence="9">U5 small nuclear ribonucleoprotein TSSC4</fullName>
    </recommendedName>
</protein>
<dbReference type="Proteomes" id="UP000197138">
    <property type="component" value="Unassembled WGS sequence"/>
</dbReference>
<comment type="subcellular location">
    <subcellularLocation>
        <location evidence="2">Cytoplasm</location>
    </subcellularLocation>
    <subcellularLocation>
        <location evidence="1">Nucleus</location>
    </subcellularLocation>
</comment>
<comment type="caution">
    <text evidence="12">The sequence shown here is derived from an EMBL/GenBank/DDBJ whole genome shotgun (WGS) entry which is preliminary data.</text>
</comment>
<dbReference type="AlphaFoldDB" id="A0A218WFY6"/>
<feature type="compositionally biased region" description="Low complexity" evidence="11">
    <location>
        <begin position="15"/>
        <end position="32"/>
    </location>
</feature>
<dbReference type="EMBL" id="PGOL01001927">
    <property type="protein sequence ID" value="PKI52496.1"/>
    <property type="molecule type" value="Genomic_DNA"/>
</dbReference>
<evidence type="ECO:0000256" key="3">
    <source>
        <dbReference type="ARBA" id="ARBA00010362"/>
    </source>
</evidence>
<reference evidence="12" key="2">
    <citation type="submission" date="2017-06" db="EMBL/GenBank/DDBJ databases">
        <title>The pomegranate genome and the genomics of punicalagin biosynthesis.</title>
        <authorList>
            <person name="Xu C."/>
        </authorList>
    </citation>
    <scope>NUCLEOTIDE SEQUENCE [LARGE SCALE GENOMIC DNA]</scope>
    <source>
        <tissue evidence="12">Fresh leaf</tissue>
    </source>
</reference>
<feature type="compositionally biased region" description="Basic residues" evidence="11">
    <location>
        <begin position="411"/>
        <end position="420"/>
    </location>
</feature>
<feature type="region of interest" description="Disordered" evidence="11">
    <location>
        <begin position="326"/>
        <end position="429"/>
    </location>
</feature>
<feature type="region of interest" description="Disordered" evidence="11">
    <location>
        <begin position="210"/>
        <end position="263"/>
    </location>
</feature>
<sequence>MEDTFKVRVDRIFGSLDSSSAASPPPASSLRSLWCLTDDEVERKEWNRDKGSPTEFEPEQSNGELRIEEVPSRGLGELEEDLEDLGDDDLDAEEGEGEPSSQSGKPDDYNDEEWEIKSSIGRDCTLDYEEEEDVFDKVAVGREKAGDRLYMKDVTDYGIHIDSGNELPSSFGEVNRDPRANYIAAKLRLKEDAEAAGKLDSLSVVEGNANSAANSRVQPAEDDANLKPILKRKDGQTDSKTRKRVRFDPECIEKAPAEAEDIQMETEEAAVTTEVSVPTKEFSSAVPDYIRNPSRYTYYTFDSSSDMDEQSNRQAYMDFLNTVRKAEGSDDETPADLPKSVMFVPRKKRNEAAETENGADSLQDKEEVSREVPGGHRRAIPIGIAAVGDQESEVSAMDEDETESAVNVRSSSKRAGRQYRVKSTSEADE</sequence>
<evidence type="ECO:0000256" key="9">
    <source>
        <dbReference type="ARBA" id="ARBA00035304"/>
    </source>
</evidence>
<reference evidence="14" key="1">
    <citation type="journal article" date="2017" name="Plant J.">
        <title>The pomegranate (Punica granatum L.) genome and the genomics of punicalagin biosynthesis.</title>
        <authorList>
            <person name="Qin G."/>
            <person name="Xu C."/>
            <person name="Ming R."/>
            <person name="Tang H."/>
            <person name="Guyot R."/>
            <person name="Kramer E.M."/>
            <person name="Hu Y."/>
            <person name="Yi X."/>
            <person name="Qi Y."/>
            <person name="Xu X."/>
            <person name="Gao Z."/>
            <person name="Pan H."/>
            <person name="Jian J."/>
            <person name="Tian Y."/>
            <person name="Yue Z."/>
            <person name="Xu Y."/>
        </authorList>
    </citation>
    <scope>NUCLEOTIDE SEQUENCE [LARGE SCALE GENOMIC DNA]</scope>
    <source>
        <strain evidence="14">cv. Dabenzi</strain>
    </source>
</reference>
<feature type="compositionally biased region" description="Acidic residues" evidence="11">
    <location>
        <begin position="77"/>
        <end position="97"/>
    </location>
</feature>
<feature type="compositionally biased region" description="Basic and acidic residues" evidence="11">
    <location>
        <begin position="362"/>
        <end position="374"/>
    </location>
</feature>
<name>A0A218WFY6_PUNGR</name>
<feature type="region of interest" description="Disordered" evidence="11">
    <location>
        <begin position="12"/>
        <end position="32"/>
    </location>
</feature>
<comment type="function">
    <text evidence="10">Protein associated with the U5 snRNP, during its maturation and its post-splicing recycling and which is required for spliceosomal tri-snRNP complex assembly in the nucleus. Has a molecular sequestering activity and transiently hinders SNRNP200 binding sites for constitutive splicing factors that intervene later during the assembly of the spliceosome and splicing. Together with its molecular sequestering activity, may also function as a molecular adapter and placeholder, coordinating the assembly of the U5 snRNP and its association with the U4/U6 di-snRNP.</text>
</comment>
<proteinExistence type="inferred from homology"/>
<evidence type="ECO:0000256" key="2">
    <source>
        <dbReference type="ARBA" id="ARBA00004496"/>
    </source>
</evidence>
<evidence type="ECO:0000313" key="15">
    <source>
        <dbReference type="Proteomes" id="UP000233551"/>
    </source>
</evidence>
<keyword evidence="7" id="KW-0508">mRNA splicing</keyword>
<evidence type="ECO:0000256" key="11">
    <source>
        <dbReference type="SAM" id="MobiDB-lite"/>
    </source>
</evidence>
<dbReference type="EMBL" id="MTKT01004399">
    <property type="protein sequence ID" value="OWM71388.1"/>
    <property type="molecule type" value="Genomic_DNA"/>
</dbReference>
<dbReference type="STRING" id="22663.A0A218WFY6"/>
<dbReference type="Proteomes" id="UP000233551">
    <property type="component" value="Unassembled WGS sequence"/>
</dbReference>
<dbReference type="InterPro" id="IPR029338">
    <property type="entry name" value="TSSC4"/>
</dbReference>
<organism evidence="12 14">
    <name type="scientific">Punica granatum</name>
    <name type="common">Pomegranate</name>
    <dbReference type="NCBI Taxonomy" id="22663"/>
    <lineage>
        <taxon>Eukaryota</taxon>
        <taxon>Viridiplantae</taxon>
        <taxon>Streptophyta</taxon>
        <taxon>Embryophyta</taxon>
        <taxon>Tracheophyta</taxon>
        <taxon>Spermatophyta</taxon>
        <taxon>Magnoliopsida</taxon>
        <taxon>eudicotyledons</taxon>
        <taxon>Gunneridae</taxon>
        <taxon>Pentapetalae</taxon>
        <taxon>rosids</taxon>
        <taxon>malvids</taxon>
        <taxon>Myrtales</taxon>
        <taxon>Lythraceae</taxon>
        <taxon>Punica</taxon>
    </lineage>
</organism>
<evidence type="ECO:0000256" key="4">
    <source>
        <dbReference type="ARBA" id="ARBA00022490"/>
    </source>
</evidence>
<reference evidence="13 15" key="3">
    <citation type="submission" date="2017-11" db="EMBL/GenBank/DDBJ databases">
        <title>De-novo sequencing of pomegranate (Punica granatum L.) genome.</title>
        <authorList>
            <person name="Akparov Z."/>
            <person name="Amiraslanov A."/>
            <person name="Hajiyeva S."/>
            <person name="Abbasov M."/>
            <person name="Kaur K."/>
            <person name="Hamwieh A."/>
            <person name="Solovyev V."/>
            <person name="Salamov A."/>
            <person name="Braich B."/>
            <person name="Kosarev P."/>
            <person name="Mahmoud A."/>
            <person name="Hajiyev E."/>
            <person name="Babayeva S."/>
            <person name="Izzatullayeva V."/>
            <person name="Mammadov A."/>
            <person name="Mammadov A."/>
            <person name="Sharifova S."/>
            <person name="Ojaghi J."/>
            <person name="Eynullazada K."/>
            <person name="Bayramov B."/>
            <person name="Abdulazimova A."/>
            <person name="Shahmuradov I."/>
        </authorList>
    </citation>
    <scope>NUCLEOTIDE SEQUENCE [LARGE SCALE GENOMIC DNA]</scope>
    <source>
        <strain evidence="13">AG2017</strain>
        <strain evidence="15">cv. AG2017</strain>
        <tissue evidence="13">Leaf</tissue>
    </source>
</reference>
<dbReference type="Pfam" id="PF15264">
    <property type="entry name" value="TSSC4"/>
    <property type="match status" value="1"/>
</dbReference>
<dbReference type="GO" id="GO:0006397">
    <property type="term" value="P:mRNA processing"/>
    <property type="evidence" value="ECO:0007669"/>
    <property type="project" value="UniProtKB-KW"/>
</dbReference>
<evidence type="ECO:0000256" key="5">
    <source>
        <dbReference type="ARBA" id="ARBA00022664"/>
    </source>
</evidence>
<dbReference type="GO" id="GO:0005681">
    <property type="term" value="C:spliceosomal complex"/>
    <property type="evidence" value="ECO:0007669"/>
    <property type="project" value="UniProtKB-KW"/>
</dbReference>
<evidence type="ECO:0000256" key="8">
    <source>
        <dbReference type="ARBA" id="ARBA00023242"/>
    </source>
</evidence>
<keyword evidence="6" id="KW-0747">Spliceosome</keyword>